<name>A0A9D3VPL9_9ROSI</name>
<gene>
    <name evidence="1" type="ORF">J1N35_018703</name>
</gene>
<comment type="caution">
    <text evidence="1">The sequence shown here is derived from an EMBL/GenBank/DDBJ whole genome shotgun (WGS) entry which is preliminary data.</text>
</comment>
<accession>A0A9D3VPL9</accession>
<protein>
    <submittedName>
        <fullName evidence="1">Uncharacterized protein</fullName>
    </submittedName>
</protein>
<evidence type="ECO:0000313" key="1">
    <source>
        <dbReference type="EMBL" id="KAH1091446.1"/>
    </source>
</evidence>
<proteinExistence type="predicted"/>
<reference evidence="1 2" key="1">
    <citation type="journal article" date="2021" name="Plant Biotechnol. J.">
        <title>Multi-omics assisted identification of the key and species-specific regulatory components of drought-tolerant mechanisms in Gossypium stocksii.</title>
        <authorList>
            <person name="Yu D."/>
            <person name="Ke L."/>
            <person name="Zhang D."/>
            <person name="Wu Y."/>
            <person name="Sun Y."/>
            <person name="Mei J."/>
            <person name="Sun J."/>
            <person name="Sun Y."/>
        </authorList>
    </citation>
    <scope>NUCLEOTIDE SEQUENCE [LARGE SCALE GENOMIC DNA]</scope>
    <source>
        <strain evidence="2">cv. E1</strain>
        <tissue evidence="1">Leaf</tissue>
    </source>
</reference>
<feature type="non-terminal residue" evidence="1">
    <location>
        <position position="97"/>
    </location>
</feature>
<feature type="non-terminal residue" evidence="1">
    <location>
        <position position="1"/>
    </location>
</feature>
<evidence type="ECO:0000313" key="2">
    <source>
        <dbReference type="Proteomes" id="UP000828251"/>
    </source>
</evidence>
<dbReference type="AlphaFoldDB" id="A0A9D3VPL9"/>
<dbReference type="Proteomes" id="UP000828251">
    <property type="component" value="Unassembled WGS sequence"/>
</dbReference>
<dbReference type="OrthoDB" id="990159at2759"/>
<sequence>WLLVNLSKPDYFTRSLGVWDVLFSVGCWSLWKRRNTRIFNPDAVSNDTLLDYCIRYKNEVVHNLELNRLALNSSVNVDGICKPGRFLASAGVIRDLN</sequence>
<dbReference type="EMBL" id="JAIQCV010000006">
    <property type="protein sequence ID" value="KAH1091446.1"/>
    <property type="molecule type" value="Genomic_DNA"/>
</dbReference>
<organism evidence="1 2">
    <name type="scientific">Gossypium stocksii</name>
    <dbReference type="NCBI Taxonomy" id="47602"/>
    <lineage>
        <taxon>Eukaryota</taxon>
        <taxon>Viridiplantae</taxon>
        <taxon>Streptophyta</taxon>
        <taxon>Embryophyta</taxon>
        <taxon>Tracheophyta</taxon>
        <taxon>Spermatophyta</taxon>
        <taxon>Magnoliopsida</taxon>
        <taxon>eudicotyledons</taxon>
        <taxon>Gunneridae</taxon>
        <taxon>Pentapetalae</taxon>
        <taxon>rosids</taxon>
        <taxon>malvids</taxon>
        <taxon>Malvales</taxon>
        <taxon>Malvaceae</taxon>
        <taxon>Malvoideae</taxon>
        <taxon>Gossypium</taxon>
    </lineage>
</organism>
<keyword evidence="2" id="KW-1185">Reference proteome</keyword>